<name>U5CXQ5_AMBTC</name>
<protein>
    <submittedName>
        <fullName evidence="1">Uncharacterized protein</fullName>
    </submittedName>
</protein>
<organism evidence="1 2">
    <name type="scientific">Amborella trichopoda</name>
    <dbReference type="NCBI Taxonomy" id="13333"/>
    <lineage>
        <taxon>Eukaryota</taxon>
        <taxon>Viridiplantae</taxon>
        <taxon>Streptophyta</taxon>
        <taxon>Embryophyta</taxon>
        <taxon>Tracheophyta</taxon>
        <taxon>Spermatophyta</taxon>
        <taxon>Magnoliopsida</taxon>
        <taxon>Amborellales</taxon>
        <taxon>Amborellaceae</taxon>
        <taxon>Amborella</taxon>
    </lineage>
</organism>
<dbReference type="EMBL" id="KI392290">
    <property type="protein sequence ID" value="ERN18101.1"/>
    <property type="molecule type" value="Genomic_DNA"/>
</dbReference>
<evidence type="ECO:0000313" key="1">
    <source>
        <dbReference type="EMBL" id="ERN18101.1"/>
    </source>
</evidence>
<gene>
    <name evidence="1" type="ORF">AMTR_s00046p00232230</name>
</gene>
<dbReference type="HOGENOM" id="CLU_1984569_0_0_1"/>
<dbReference type="Gramene" id="ERN18101">
    <property type="protein sequence ID" value="ERN18101"/>
    <property type="gene ID" value="AMTR_s00046p00232230"/>
</dbReference>
<accession>U5CXQ5</accession>
<reference evidence="2" key="1">
    <citation type="journal article" date="2013" name="Science">
        <title>The Amborella genome and the evolution of flowering plants.</title>
        <authorList>
            <consortium name="Amborella Genome Project"/>
        </authorList>
    </citation>
    <scope>NUCLEOTIDE SEQUENCE [LARGE SCALE GENOMIC DNA]</scope>
</reference>
<sequence>MFNGKPREYIEWYMLRTRPLIYNPFRKRPSKYARRGYTDEDKMPRDISHATELVREGYNSRNWDLTKEALDVLKMYDPEVAREEVSEELELDDEMDDNVSV</sequence>
<dbReference type="Proteomes" id="UP000017836">
    <property type="component" value="Unassembled WGS sequence"/>
</dbReference>
<dbReference type="AlphaFoldDB" id="U5CXQ5"/>
<proteinExistence type="predicted"/>
<keyword evidence="2" id="KW-1185">Reference proteome</keyword>
<evidence type="ECO:0000313" key="2">
    <source>
        <dbReference type="Proteomes" id="UP000017836"/>
    </source>
</evidence>